<dbReference type="AlphaFoldDB" id="A0A9Q4GFS0"/>
<organism evidence="2 3">
    <name type="scientific">Halorutilus salinus</name>
    <dbReference type="NCBI Taxonomy" id="2487751"/>
    <lineage>
        <taxon>Archaea</taxon>
        <taxon>Methanobacteriati</taxon>
        <taxon>Methanobacteriota</taxon>
        <taxon>Stenosarchaea group</taxon>
        <taxon>Halobacteria</taxon>
        <taxon>Halorutilales</taxon>
        <taxon>Halorutilaceae</taxon>
        <taxon>Halorutilus</taxon>
    </lineage>
</organism>
<dbReference type="EMBL" id="RKLV01000003">
    <property type="protein sequence ID" value="MCX2818434.1"/>
    <property type="molecule type" value="Genomic_DNA"/>
</dbReference>
<evidence type="ECO:0000313" key="2">
    <source>
        <dbReference type="EMBL" id="MCX2818434.1"/>
    </source>
</evidence>
<keyword evidence="3" id="KW-1185">Reference proteome</keyword>
<dbReference type="RefSeq" id="WP_266086279.1">
    <property type="nucleotide sequence ID" value="NZ_RKLV01000003.1"/>
</dbReference>
<accession>A0A9Q4GFS0</accession>
<protein>
    <submittedName>
        <fullName evidence="2">Uncharacterized protein</fullName>
    </submittedName>
</protein>
<evidence type="ECO:0000313" key="3">
    <source>
        <dbReference type="Proteomes" id="UP001149411"/>
    </source>
</evidence>
<dbReference type="Proteomes" id="UP001149411">
    <property type="component" value="Unassembled WGS sequence"/>
</dbReference>
<proteinExistence type="predicted"/>
<gene>
    <name evidence="2" type="ORF">EGH25_03585</name>
</gene>
<feature type="region of interest" description="Disordered" evidence="1">
    <location>
        <begin position="1"/>
        <end position="24"/>
    </location>
</feature>
<name>A0A9Q4GFS0_9EURY</name>
<feature type="compositionally biased region" description="Basic and acidic residues" evidence="1">
    <location>
        <begin position="1"/>
        <end position="11"/>
    </location>
</feature>
<reference evidence="2" key="1">
    <citation type="submission" date="2022-09" db="EMBL/GenBank/DDBJ databases">
        <title>Haloadaptaus new haloarchaeum isolated from saline soil.</title>
        <authorList>
            <person name="Duran-Viseras A."/>
            <person name="Sanchez-Porro C."/>
            <person name="Ventosa A."/>
        </authorList>
    </citation>
    <scope>NUCLEOTIDE SEQUENCE</scope>
    <source>
        <strain evidence="2">F3-133</strain>
    </source>
</reference>
<sequence>MVNRDPSKVDEETVPETGEPVDRESYDNLLAGVYTTDEDGVWKLEVRDWANRVVEATVYDKGADGTEERGGVTFTRLNTPEEMEDEPYLKELLSQRVNELKEEPAVEAK</sequence>
<evidence type="ECO:0000256" key="1">
    <source>
        <dbReference type="SAM" id="MobiDB-lite"/>
    </source>
</evidence>
<comment type="caution">
    <text evidence="2">The sequence shown here is derived from an EMBL/GenBank/DDBJ whole genome shotgun (WGS) entry which is preliminary data.</text>
</comment>